<feature type="compositionally biased region" description="Basic and acidic residues" evidence="17">
    <location>
        <begin position="426"/>
        <end position="450"/>
    </location>
</feature>
<dbReference type="Pfam" id="PF07536">
    <property type="entry name" value="HWE_HK"/>
    <property type="match status" value="1"/>
</dbReference>
<evidence type="ECO:0000256" key="7">
    <source>
        <dbReference type="ARBA" id="ARBA00022643"/>
    </source>
</evidence>
<feature type="modified residue" description="4-aspartylphosphate" evidence="16">
    <location>
        <position position="591"/>
    </location>
</feature>
<evidence type="ECO:0000256" key="17">
    <source>
        <dbReference type="SAM" id="MobiDB-lite"/>
    </source>
</evidence>
<keyword evidence="14" id="KW-0843">Virulence</keyword>
<evidence type="ECO:0000256" key="2">
    <source>
        <dbReference type="ARBA" id="ARBA00012438"/>
    </source>
</evidence>
<evidence type="ECO:0000256" key="1">
    <source>
        <dbReference type="ARBA" id="ARBA00000085"/>
    </source>
</evidence>
<evidence type="ECO:0000256" key="14">
    <source>
        <dbReference type="ARBA" id="ARBA00023026"/>
    </source>
</evidence>
<evidence type="ECO:0000256" key="13">
    <source>
        <dbReference type="ARBA" id="ARBA00022991"/>
    </source>
</evidence>
<keyword evidence="12" id="KW-0067">ATP-binding</keyword>
<evidence type="ECO:0000259" key="20">
    <source>
        <dbReference type="PROSITE" id="PS50113"/>
    </source>
</evidence>
<keyword evidence="7" id="KW-0288">FMN</keyword>
<dbReference type="Proteomes" id="UP001595528">
    <property type="component" value="Unassembled WGS sequence"/>
</dbReference>
<dbReference type="InterPro" id="IPR011006">
    <property type="entry name" value="CheY-like_superfamily"/>
</dbReference>
<keyword evidence="15" id="KW-0675">Receptor</keyword>
<dbReference type="Pfam" id="PF13426">
    <property type="entry name" value="PAS_9"/>
    <property type="match status" value="1"/>
</dbReference>
<name>A0ABV7L917_9PROT</name>
<keyword evidence="22" id="KW-1185">Reference proteome</keyword>
<accession>A0ABV7L917</accession>
<dbReference type="InterPro" id="IPR035965">
    <property type="entry name" value="PAS-like_dom_sf"/>
</dbReference>
<feature type="domain" description="PAC" evidence="20">
    <location>
        <begin position="240"/>
        <end position="292"/>
    </location>
</feature>
<evidence type="ECO:0000256" key="9">
    <source>
        <dbReference type="ARBA" id="ARBA00022737"/>
    </source>
</evidence>
<dbReference type="InterPro" id="IPR001789">
    <property type="entry name" value="Sig_transdc_resp-reg_receiver"/>
</dbReference>
<dbReference type="PROSITE" id="PS50112">
    <property type="entry name" value="PAS"/>
    <property type="match status" value="2"/>
</dbReference>
<feature type="region of interest" description="Disordered" evidence="17">
    <location>
        <begin position="422"/>
        <end position="474"/>
    </location>
</feature>
<proteinExistence type="predicted"/>
<keyword evidence="6" id="KW-0285">Flavoprotein</keyword>
<sequence length="660" mass="71373">MPPQKTTGPQDSESRPGQSPARTAARKAIWRLAGRIGRLASGPRDGGGLDYRQLVEQAVDGMFVATAEGRIVEVNPAGSALLGMTRQQVLASGFADLVAMAELERVAPLLTDLARGQVHRAEWQFLRKDGSSFVGELAGRRLSEGQVHFILRDISERKEMEAALLEGERRFRTLADNISQFAWMADPQGWIFWYNRRWYDYTGTTLEDMEGWGWRKVHHPDHVDRVVARIQHSWDTGEPWEDTFPLRGADGRYRWFLSRALPIRDGGGRIVRWFGTNTDVTEQREREEQVRLLLREVNHRSKNLLAVVQAVARQTAAAGGTDFIHRFEQRIQGLSASQDLLVRQEWRGVLLEDLIRAQLAAFADLIGPRIRLSGPAVLLTATAAQALGMALHELATNAGKYGALSNQAGTVEVGWDLLPATEEAEDRSGADRSGADRSGADRRGAARDGTDGAGAGPRLSVRWQERGGPAVTPPSRRGFGSIVLDRIARQMLGADVALDFAADGFAWRMTCTDGRALAAHAGLQADAGGVMPAAAAPPGRRVLVVEDEALVAFELAGALEQAGFAVVGPVARVDQALALIETPGCDCAVLDINLGSEMADPVAARLTACGLPFVTVSGYAPSQQPAAFRGAPFLPKPVQLPALTAELERLLAGQPGRAGV</sequence>
<dbReference type="SMART" id="SM00091">
    <property type="entry name" value="PAS"/>
    <property type="match status" value="2"/>
</dbReference>
<evidence type="ECO:0000256" key="6">
    <source>
        <dbReference type="ARBA" id="ARBA00022630"/>
    </source>
</evidence>
<dbReference type="InterPro" id="IPR013655">
    <property type="entry name" value="PAS_fold_3"/>
</dbReference>
<dbReference type="Gene3D" id="3.40.50.2300">
    <property type="match status" value="1"/>
</dbReference>
<evidence type="ECO:0000256" key="10">
    <source>
        <dbReference type="ARBA" id="ARBA00022741"/>
    </source>
</evidence>
<dbReference type="InterPro" id="IPR001610">
    <property type="entry name" value="PAC"/>
</dbReference>
<keyword evidence="3" id="KW-0600">Photoreceptor protein</keyword>
<organism evidence="21 22">
    <name type="scientific">Marinibaculum pumilum</name>
    <dbReference type="NCBI Taxonomy" id="1766165"/>
    <lineage>
        <taxon>Bacteria</taxon>
        <taxon>Pseudomonadati</taxon>
        <taxon>Pseudomonadota</taxon>
        <taxon>Alphaproteobacteria</taxon>
        <taxon>Rhodospirillales</taxon>
        <taxon>Rhodospirillaceae</taxon>
        <taxon>Marinibaculum</taxon>
    </lineage>
</organism>
<feature type="domain" description="PAS" evidence="19">
    <location>
        <begin position="167"/>
        <end position="237"/>
    </location>
</feature>
<dbReference type="InterPro" id="IPR000014">
    <property type="entry name" value="PAS"/>
</dbReference>
<keyword evidence="4 16" id="KW-0597">Phosphoprotein</keyword>
<comment type="caution">
    <text evidence="21">The sequence shown here is derived from an EMBL/GenBank/DDBJ whole genome shotgun (WGS) entry which is preliminary data.</text>
</comment>
<keyword evidence="8" id="KW-0808">Transferase</keyword>
<evidence type="ECO:0000313" key="21">
    <source>
        <dbReference type="EMBL" id="MFC3231134.1"/>
    </source>
</evidence>
<dbReference type="EMBL" id="JBHRTR010000054">
    <property type="protein sequence ID" value="MFC3231134.1"/>
    <property type="molecule type" value="Genomic_DNA"/>
</dbReference>
<evidence type="ECO:0000256" key="16">
    <source>
        <dbReference type="PROSITE-ProRule" id="PRU00169"/>
    </source>
</evidence>
<keyword evidence="5" id="KW-0716">Sensory transduction</keyword>
<keyword evidence="11" id="KW-0418">Kinase</keyword>
<reference evidence="22" key="1">
    <citation type="journal article" date="2019" name="Int. J. Syst. Evol. Microbiol.">
        <title>The Global Catalogue of Microorganisms (GCM) 10K type strain sequencing project: providing services to taxonomists for standard genome sequencing and annotation.</title>
        <authorList>
            <consortium name="The Broad Institute Genomics Platform"/>
            <consortium name="The Broad Institute Genome Sequencing Center for Infectious Disease"/>
            <person name="Wu L."/>
            <person name="Ma J."/>
        </authorList>
    </citation>
    <scope>NUCLEOTIDE SEQUENCE [LARGE SCALE GENOMIC DNA]</scope>
    <source>
        <strain evidence="22">KCTC 42964</strain>
    </source>
</reference>
<feature type="compositionally biased region" description="Polar residues" evidence="17">
    <location>
        <begin position="1"/>
        <end position="21"/>
    </location>
</feature>
<feature type="domain" description="PAS" evidence="19">
    <location>
        <begin position="51"/>
        <end position="117"/>
    </location>
</feature>
<dbReference type="PROSITE" id="PS50113">
    <property type="entry name" value="PAC"/>
    <property type="match status" value="1"/>
</dbReference>
<dbReference type="SUPFAM" id="SSF52172">
    <property type="entry name" value="CheY-like"/>
    <property type="match status" value="1"/>
</dbReference>
<keyword evidence="13" id="KW-0157">Chromophore</keyword>
<evidence type="ECO:0000256" key="5">
    <source>
        <dbReference type="ARBA" id="ARBA00022606"/>
    </source>
</evidence>
<dbReference type="SMART" id="SM00448">
    <property type="entry name" value="REC"/>
    <property type="match status" value="1"/>
</dbReference>
<dbReference type="CDD" id="cd00130">
    <property type="entry name" value="PAS"/>
    <property type="match status" value="2"/>
</dbReference>
<dbReference type="RefSeq" id="WP_379906599.1">
    <property type="nucleotide sequence ID" value="NZ_JBHRTR010000054.1"/>
</dbReference>
<dbReference type="NCBIfam" id="TIGR00229">
    <property type="entry name" value="sensory_box"/>
    <property type="match status" value="2"/>
</dbReference>
<dbReference type="InterPro" id="IPR000700">
    <property type="entry name" value="PAS-assoc_C"/>
</dbReference>
<dbReference type="PANTHER" id="PTHR41523">
    <property type="entry name" value="TWO-COMPONENT SYSTEM SENSOR PROTEIN"/>
    <property type="match status" value="1"/>
</dbReference>
<dbReference type="Gene3D" id="3.30.450.20">
    <property type="entry name" value="PAS domain"/>
    <property type="match status" value="2"/>
</dbReference>
<keyword evidence="10" id="KW-0547">Nucleotide-binding</keyword>
<dbReference type="Pfam" id="PF08447">
    <property type="entry name" value="PAS_3"/>
    <property type="match status" value="1"/>
</dbReference>
<dbReference type="SMART" id="SM00086">
    <property type="entry name" value="PAC"/>
    <property type="match status" value="2"/>
</dbReference>
<protein>
    <recommendedName>
        <fullName evidence="2">histidine kinase</fullName>
        <ecNumber evidence="2">2.7.13.3</ecNumber>
    </recommendedName>
</protein>
<evidence type="ECO:0000259" key="18">
    <source>
        <dbReference type="PROSITE" id="PS50110"/>
    </source>
</evidence>
<evidence type="ECO:0000256" key="3">
    <source>
        <dbReference type="ARBA" id="ARBA00022543"/>
    </source>
</evidence>
<evidence type="ECO:0000256" key="15">
    <source>
        <dbReference type="ARBA" id="ARBA00023170"/>
    </source>
</evidence>
<evidence type="ECO:0000259" key="19">
    <source>
        <dbReference type="PROSITE" id="PS50112"/>
    </source>
</evidence>
<feature type="domain" description="Response regulatory" evidence="18">
    <location>
        <begin position="541"/>
        <end position="651"/>
    </location>
</feature>
<evidence type="ECO:0000256" key="12">
    <source>
        <dbReference type="ARBA" id="ARBA00022840"/>
    </source>
</evidence>
<evidence type="ECO:0000256" key="4">
    <source>
        <dbReference type="ARBA" id="ARBA00022553"/>
    </source>
</evidence>
<comment type="catalytic activity">
    <reaction evidence="1">
        <text>ATP + protein L-histidine = ADP + protein N-phospho-L-histidine.</text>
        <dbReference type="EC" id="2.7.13.3"/>
    </reaction>
</comment>
<dbReference type="SUPFAM" id="SSF55785">
    <property type="entry name" value="PYP-like sensor domain (PAS domain)"/>
    <property type="match status" value="2"/>
</dbReference>
<dbReference type="InterPro" id="IPR011102">
    <property type="entry name" value="Sig_transdc_His_kinase_HWE"/>
</dbReference>
<evidence type="ECO:0000256" key="11">
    <source>
        <dbReference type="ARBA" id="ARBA00022777"/>
    </source>
</evidence>
<feature type="region of interest" description="Disordered" evidence="17">
    <location>
        <begin position="1"/>
        <end position="24"/>
    </location>
</feature>
<gene>
    <name evidence="21" type="ORF">ACFOGJ_28055</name>
</gene>
<dbReference type="SMART" id="SM00911">
    <property type="entry name" value="HWE_HK"/>
    <property type="match status" value="1"/>
</dbReference>
<dbReference type="PANTHER" id="PTHR41523:SF8">
    <property type="entry name" value="ETHYLENE RESPONSE SENSOR PROTEIN"/>
    <property type="match status" value="1"/>
</dbReference>
<dbReference type="PROSITE" id="PS50110">
    <property type="entry name" value="RESPONSE_REGULATORY"/>
    <property type="match status" value="1"/>
</dbReference>
<evidence type="ECO:0000313" key="22">
    <source>
        <dbReference type="Proteomes" id="UP001595528"/>
    </source>
</evidence>
<keyword evidence="9" id="KW-0677">Repeat</keyword>
<dbReference type="EC" id="2.7.13.3" evidence="2"/>
<evidence type="ECO:0000256" key="8">
    <source>
        <dbReference type="ARBA" id="ARBA00022679"/>
    </source>
</evidence>